<dbReference type="AlphaFoldDB" id="A0AAI9VLR5"/>
<dbReference type="EMBL" id="FQ958210">
    <property type="protein sequence ID" value="CCD07157.1"/>
    <property type="molecule type" value="Genomic_DNA"/>
</dbReference>
<dbReference type="InterPro" id="IPR006597">
    <property type="entry name" value="Sel1-like"/>
</dbReference>
<dbReference type="InterPro" id="IPR050767">
    <property type="entry name" value="Sel1_AlgK"/>
</dbReference>
<proteinExistence type="predicted"/>
<gene>
    <name evidence="1" type="ORF">LPO_3233</name>
</gene>
<sequence>MNKLKNSFLVFTTLLIFSVDVQSTGKIDTENNLILNESSVSNCFNKELEDKISHIDDQFNVKNLFLKNFKSNMIKLIKENKLSKEEINTLLSQAKKTNFCGAKANDALATYSLLLDIVKEKQDNRLSTKNNYSKKATNLYRTLANHGSIDAIKVLCIPDGSWVVEAVDKKSLKICFNSLYFENLKLNEIERAKMFSATYTSLILNEYKNTSKRAEICYKFANDKVIMNYPKGKEYTYKDSCSLDFILYAEELFYGERYQESFKYLSIFDQSSNGSGIPQFELGYMYSTGKGVPQNYKLAIDWYMKSCSSSNNASAQYNLGIMYMKGHGVLQNNTIAHALFNLASANGVEDAAKLRDAIANKMTREQIEKAQTLASNWLKKWPIDLSN</sequence>
<dbReference type="SMART" id="SM00671">
    <property type="entry name" value="SEL1"/>
    <property type="match status" value="2"/>
</dbReference>
<dbReference type="InterPro" id="IPR011990">
    <property type="entry name" value="TPR-like_helical_dom_sf"/>
</dbReference>
<dbReference type="Proteomes" id="UP000010102">
    <property type="component" value="Chromosome"/>
</dbReference>
<dbReference type="RefSeq" id="WP_014842907.1">
    <property type="nucleotide sequence ID" value="NC_018139.1"/>
</dbReference>
<dbReference type="PANTHER" id="PTHR11102">
    <property type="entry name" value="SEL-1-LIKE PROTEIN"/>
    <property type="match status" value="1"/>
</dbReference>
<name>A0AAI9VLR5_LEGPN</name>
<evidence type="ECO:0000313" key="1">
    <source>
        <dbReference type="EMBL" id="CCD07157.1"/>
    </source>
</evidence>
<reference evidence="1 2" key="1">
    <citation type="submission" date="2011-07" db="EMBL/GenBank/DDBJ databases">
        <authorList>
            <person name="Genoscope - CEA"/>
        </authorList>
    </citation>
    <scope>NUCLEOTIDE SEQUENCE [LARGE SCALE GENOMIC DNA]</scope>
    <source>
        <strain evidence="2">lorraine</strain>
    </source>
</reference>
<dbReference type="Pfam" id="PF08238">
    <property type="entry name" value="Sel1"/>
    <property type="match status" value="2"/>
</dbReference>
<evidence type="ECO:0000313" key="2">
    <source>
        <dbReference type="Proteomes" id="UP000010102"/>
    </source>
</evidence>
<dbReference type="PANTHER" id="PTHR11102:SF160">
    <property type="entry name" value="ERAD-ASSOCIATED E3 UBIQUITIN-PROTEIN LIGASE COMPONENT HRD3"/>
    <property type="match status" value="1"/>
</dbReference>
<accession>A0AAI9VLR5</accession>
<dbReference type="SUPFAM" id="SSF81901">
    <property type="entry name" value="HCP-like"/>
    <property type="match status" value="1"/>
</dbReference>
<dbReference type="KEGG" id="lpo:LPO_3233"/>
<dbReference type="Gene3D" id="1.25.40.10">
    <property type="entry name" value="Tetratricopeptide repeat domain"/>
    <property type="match status" value="1"/>
</dbReference>
<protein>
    <submittedName>
        <fullName evidence="1">Uncharacterized protein</fullName>
    </submittedName>
</protein>
<organism evidence="1 2">
    <name type="scientific">Legionella pneumophila subsp. pneumophila</name>
    <dbReference type="NCBI Taxonomy" id="91891"/>
    <lineage>
        <taxon>Bacteria</taxon>
        <taxon>Pseudomonadati</taxon>
        <taxon>Pseudomonadota</taxon>
        <taxon>Gammaproteobacteria</taxon>
        <taxon>Legionellales</taxon>
        <taxon>Legionellaceae</taxon>
        <taxon>Legionella</taxon>
    </lineage>
</organism>